<organism evidence="1 2">
    <name type="scientific">Caerostris extrusa</name>
    <name type="common">Bark spider</name>
    <name type="synonym">Caerostris bankana</name>
    <dbReference type="NCBI Taxonomy" id="172846"/>
    <lineage>
        <taxon>Eukaryota</taxon>
        <taxon>Metazoa</taxon>
        <taxon>Ecdysozoa</taxon>
        <taxon>Arthropoda</taxon>
        <taxon>Chelicerata</taxon>
        <taxon>Arachnida</taxon>
        <taxon>Araneae</taxon>
        <taxon>Araneomorphae</taxon>
        <taxon>Entelegynae</taxon>
        <taxon>Araneoidea</taxon>
        <taxon>Araneidae</taxon>
        <taxon>Caerostris</taxon>
    </lineage>
</organism>
<protein>
    <submittedName>
        <fullName evidence="1">Uncharacterized protein</fullName>
    </submittedName>
</protein>
<evidence type="ECO:0000313" key="1">
    <source>
        <dbReference type="EMBL" id="GIY10265.1"/>
    </source>
</evidence>
<keyword evidence="2" id="KW-1185">Reference proteome</keyword>
<name>A0AAV4QQC0_CAEEX</name>
<accession>A0AAV4QQC0</accession>
<evidence type="ECO:0000313" key="2">
    <source>
        <dbReference type="Proteomes" id="UP001054945"/>
    </source>
</evidence>
<dbReference type="Proteomes" id="UP001054945">
    <property type="component" value="Unassembled WGS sequence"/>
</dbReference>
<reference evidence="1 2" key="1">
    <citation type="submission" date="2021-06" db="EMBL/GenBank/DDBJ databases">
        <title>Caerostris extrusa draft genome.</title>
        <authorList>
            <person name="Kono N."/>
            <person name="Arakawa K."/>
        </authorList>
    </citation>
    <scope>NUCLEOTIDE SEQUENCE [LARGE SCALE GENOMIC DNA]</scope>
</reference>
<dbReference type="AlphaFoldDB" id="A0AAV4QQC0"/>
<gene>
    <name evidence="1" type="ORF">CEXT_712111</name>
</gene>
<proteinExistence type="predicted"/>
<sequence>MSEFPMSPSYEMGNILSPGSLCSQAIGATKRDRIPLKKISEVKQSPPFERLDSERLPAYDLLRSEHRNNRERYPPSPHTHLLCYF</sequence>
<dbReference type="EMBL" id="BPLR01006501">
    <property type="protein sequence ID" value="GIY10265.1"/>
    <property type="molecule type" value="Genomic_DNA"/>
</dbReference>
<comment type="caution">
    <text evidence="1">The sequence shown here is derived from an EMBL/GenBank/DDBJ whole genome shotgun (WGS) entry which is preliminary data.</text>
</comment>